<dbReference type="RefSeq" id="WP_378973599.1">
    <property type="nucleotide sequence ID" value="NZ_JBHTBJ010000025.1"/>
</dbReference>
<feature type="domain" description="Beta-Casp" evidence="2">
    <location>
        <begin position="1"/>
        <end position="122"/>
    </location>
</feature>
<gene>
    <name evidence="3" type="ORF">ACFQS1_27170</name>
</gene>
<dbReference type="Pfam" id="PF10996">
    <property type="entry name" value="Beta-Casp"/>
    <property type="match status" value="1"/>
</dbReference>
<reference evidence="4" key="1">
    <citation type="journal article" date="2019" name="Int. J. Syst. Evol. Microbiol.">
        <title>The Global Catalogue of Microorganisms (GCM) 10K type strain sequencing project: providing services to taxonomists for standard genome sequencing and annotation.</title>
        <authorList>
            <consortium name="The Broad Institute Genomics Platform"/>
            <consortium name="The Broad Institute Genome Sequencing Center for Infectious Disease"/>
            <person name="Wu L."/>
            <person name="Ma J."/>
        </authorList>
    </citation>
    <scope>NUCLEOTIDE SEQUENCE [LARGE SCALE GENOMIC DNA]</scope>
    <source>
        <strain evidence="4">XZYJT-10</strain>
    </source>
</reference>
<dbReference type="InterPro" id="IPR050698">
    <property type="entry name" value="MBL"/>
</dbReference>
<dbReference type="PANTHER" id="PTHR11203:SF37">
    <property type="entry name" value="INTEGRATOR COMPLEX SUBUNIT 11"/>
    <property type="match status" value="1"/>
</dbReference>
<evidence type="ECO:0000313" key="4">
    <source>
        <dbReference type="Proteomes" id="UP001596548"/>
    </source>
</evidence>
<dbReference type="Gene3D" id="3.40.50.10890">
    <property type="match status" value="1"/>
</dbReference>
<dbReference type="InterPro" id="IPR022712">
    <property type="entry name" value="Beta_Casp"/>
</dbReference>
<dbReference type="EMBL" id="JBHTBJ010000025">
    <property type="protein sequence ID" value="MFC7277688.1"/>
    <property type="molecule type" value="Genomic_DNA"/>
</dbReference>
<name>A0ABW2HWW6_9ACTN</name>
<keyword evidence="1" id="KW-0378">Hydrolase</keyword>
<evidence type="ECO:0000313" key="3">
    <source>
        <dbReference type="EMBL" id="MFC7277688.1"/>
    </source>
</evidence>
<proteinExistence type="predicted"/>
<dbReference type="InterPro" id="IPR011108">
    <property type="entry name" value="RMMBL"/>
</dbReference>
<keyword evidence="4" id="KW-1185">Reference proteome</keyword>
<dbReference type="SMART" id="SM01027">
    <property type="entry name" value="Beta-Casp"/>
    <property type="match status" value="1"/>
</dbReference>
<dbReference type="PANTHER" id="PTHR11203">
    <property type="entry name" value="CLEAVAGE AND POLYADENYLATION SPECIFICITY FACTOR FAMILY MEMBER"/>
    <property type="match status" value="1"/>
</dbReference>
<dbReference type="SUPFAM" id="SSF56281">
    <property type="entry name" value="Metallo-hydrolase/oxidoreductase"/>
    <property type="match status" value="1"/>
</dbReference>
<organism evidence="3 4">
    <name type="scientific">Paractinoplanes rhizophilus</name>
    <dbReference type="NCBI Taxonomy" id="1416877"/>
    <lineage>
        <taxon>Bacteria</taxon>
        <taxon>Bacillati</taxon>
        <taxon>Actinomycetota</taxon>
        <taxon>Actinomycetes</taxon>
        <taxon>Micromonosporales</taxon>
        <taxon>Micromonosporaceae</taxon>
        <taxon>Paractinoplanes</taxon>
    </lineage>
</organism>
<dbReference type="InterPro" id="IPR036866">
    <property type="entry name" value="RibonucZ/Hydroxyglut_hydro"/>
</dbReference>
<comment type="caution">
    <text evidence="3">The sequence shown here is derived from an EMBL/GenBank/DDBJ whole genome shotgun (WGS) entry which is preliminary data.</text>
</comment>
<sequence length="207" mass="22043">MALRELMTAGRLPTVPVFVDSPMALAALRVYRRAFRDGAPEIRPEIRASSADPFDPGELRLAATAEESARLNDPSSPCILLSASGMATGGRVVHHLAHLAPEPRNLILLPGFQVAGTRGRALLDGARTLKMYGGYVPVRAEVVGVDDLSAHADADGLLAWLKAAPAPSRTCYVVHGEPPASAALADRIDRELGWCAVQPRDAERVLV</sequence>
<dbReference type="Proteomes" id="UP001596548">
    <property type="component" value="Unassembled WGS sequence"/>
</dbReference>
<dbReference type="Pfam" id="PF07521">
    <property type="entry name" value="RMMBL"/>
    <property type="match status" value="1"/>
</dbReference>
<accession>A0ABW2HWW6</accession>
<protein>
    <submittedName>
        <fullName evidence="3">MBL fold metallo-hydrolase RNA specificity domain-containing protein</fullName>
    </submittedName>
</protein>
<evidence type="ECO:0000256" key="1">
    <source>
        <dbReference type="ARBA" id="ARBA00022801"/>
    </source>
</evidence>
<evidence type="ECO:0000259" key="2">
    <source>
        <dbReference type="SMART" id="SM01027"/>
    </source>
</evidence>